<dbReference type="EMBL" id="LZPO01117006">
    <property type="protein sequence ID" value="OBS57790.1"/>
    <property type="molecule type" value="Genomic_DNA"/>
</dbReference>
<sequence length="179" mass="20106">MGNLNPNKRLHSAEKDLNKLNCSYLNSSRLIVFLELKSTFETQKQEDGKRKCQVNDCYNFTAINDTHPGQSIQEGQNVEGKPANDERQHNSSCHLQDLVTGFLNITASSFVFLSVFFNYVSIHKAGIDFPPHFCSPSFPDTQKVGIALPERPQSLPETRNQLSSDQEVSDSSQPRESCL</sequence>
<evidence type="ECO:0000313" key="2">
    <source>
        <dbReference type="EMBL" id="OBS57790.1"/>
    </source>
</evidence>
<gene>
    <name evidence="2" type="ORF">A6R68_11084</name>
</gene>
<proteinExistence type="predicted"/>
<feature type="region of interest" description="Disordered" evidence="1">
    <location>
        <begin position="150"/>
        <end position="179"/>
    </location>
</feature>
<name>A0A1A6FW58_NEOLE</name>
<accession>A0A1A6FW58</accession>
<evidence type="ECO:0000256" key="1">
    <source>
        <dbReference type="SAM" id="MobiDB-lite"/>
    </source>
</evidence>
<organism evidence="2 3">
    <name type="scientific">Neotoma lepida</name>
    <name type="common">Desert woodrat</name>
    <dbReference type="NCBI Taxonomy" id="56216"/>
    <lineage>
        <taxon>Eukaryota</taxon>
        <taxon>Metazoa</taxon>
        <taxon>Chordata</taxon>
        <taxon>Craniata</taxon>
        <taxon>Vertebrata</taxon>
        <taxon>Euteleostomi</taxon>
        <taxon>Mammalia</taxon>
        <taxon>Eutheria</taxon>
        <taxon>Euarchontoglires</taxon>
        <taxon>Glires</taxon>
        <taxon>Rodentia</taxon>
        <taxon>Myomorpha</taxon>
        <taxon>Muroidea</taxon>
        <taxon>Cricetidae</taxon>
        <taxon>Neotominae</taxon>
        <taxon>Neotoma</taxon>
    </lineage>
</organism>
<dbReference type="Proteomes" id="UP000092124">
    <property type="component" value="Unassembled WGS sequence"/>
</dbReference>
<feature type="region of interest" description="Disordered" evidence="1">
    <location>
        <begin position="67"/>
        <end position="89"/>
    </location>
</feature>
<evidence type="ECO:0000313" key="3">
    <source>
        <dbReference type="Proteomes" id="UP000092124"/>
    </source>
</evidence>
<feature type="compositionally biased region" description="Polar residues" evidence="1">
    <location>
        <begin position="67"/>
        <end position="76"/>
    </location>
</feature>
<keyword evidence="3" id="KW-1185">Reference proteome</keyword>
<protein>
    <submittedName>
        <fullName evidence="2">Uncharacterized protein</fullName>
    </submittedName>
</protein>
<reference evidence="2 3" key="1">
    <citation type="submission" date="2016-06" db="EMBL/GenBank/DDBJ databases">
        <title>The Draft Genome Sequence and Annotation of the Desert Woodrat Neotoma lepida.</title>
        <authorList>
            <person name="Campbell M."/>
            <person name="Oakeson K.F."/>
            <person name="Yandell M."/>
            <person name="Halpert J.R."/>
            <person name="Dearing D."/>
        </authorList>
    </citation>
    <scope>NUCLEOTIDE SEQUENCE [LARGE SCALE GENOMIC DNA]</scope>
    <source>
        <strain evidence="2">417</strain>
        <tissue evidence="2">Liver</tissue>
    </source>
</reference>
<feature type="compositionally biased region" description="Polar residues" evidence="1">
    <location>
        <begin position="155"/>
        <end position="179"/>
    </location>
</feature>
<comment type="caution">
    <text evidence="2">The sequence shown here is derived from an EMBL/GenBank/DDBJ whole genome shotgun (WGS) entry which is preliminary data.</text>
</comment>
<dbReference type="AlphaFoldDB" id="A0A1A6FW58"/>